<dbReference type="PROSITE" id="PS51257">
    <property type="entry name" value="PROKAR_LIPOPROTEIN"/>
    <property type="match status" value="1"/>
</dbReference>
<reference evidence="3 4" key="1">
    <citation type="journal article" date="2019" name="Front. Microbiol.">
        <title>Genomic Features for Desiccation Tolerance and Sugar Biosynthesis in the Extremophile Gloeocapsopsis sp. UTEX B3054.</title>
        <authorList>
            <person name="Urrejola C."/>
            <person name="Alcorta J."/>
            <person name="Salas L."/>
            <person name="Vasquez M."/>
            <person name="Polz M.F."/>
            <person name="Vicuna R."/>
            <person name="Diez B."/>
        </authorList>
    </citation>
    <scope>NUCLEOTIDE SEQUENCE [LARGE SCALE GENOMIC DNA]</scope>
    <source>
        <strain evidence="3 4">1H9</strain>
    </source>
</reference>
<dbReference type="Proteomes" id="UP000441797">
    <property type="component" value="Unassembled WGS sequence"/>
</dbReference>
<comment type="caution">
    <text evidence="3">The sequence shown here is derived from an EMBL/GenBank/DDBJ whole genome shotgun (WGS) entry which is preliminary data.</text>
</comment>
<feature type="transmembrane region" description="Helical" evidence="1">
    <location>
        <begin position="108"/>
        <end position="128"/>
    </location>
</feature>
<evidence type="ECO:0000313" key="4">
    <source>
        <dbReference type="Proteomes" id="UP000441797"/>
    </source>
</evidence>
<accession>A0A6N8G266</accession>
<dbReference type="OrthoDB" id="560236at2"/>
<name>A0A6N8G266_9CHRO</name>
<proteinExistence type="predicted"/>
<dbReference type="Pfam" id="PF13239">
    <property type="entry name" value="2TM"/>
    <property type="match status" value="1"/>
</dbReference>
<keyword evidence="1" id="KW-1133">Transmembrane helix</keyword>
<feature type="transmembrane region" description="Helical" evidence="1">
    <location>
        <begin position="85"/>
        <end position="102"/>
    </location>
</feature>
<dbReference type="AlphaFoldDB" id="A0A6N8G266"/>
<evidence type="ECO:0000259" key="2">
    <source>
        <dbReference type="Pfam" id="PF13239"/>
    </source>
</evidence>
<protein>
    <recommendedName>
        <fullName evidence="2">2TM domain-containing protein</fullName>
    </recommendedName>
</protein>
<keyword evidence="1" id="KW-0812">Transmembrane</keyword>
<dbReference type="EMBL" id="NAPY01000080">
    <property type="protein sequence ID" value="MUL39423.1"/>
    <property type="molecule type" value="Genomic_DNA"/>
</dbReference>
<dbReference type="RefSeq" id="WP_105221411.1">
    <property type="nucleotide sequence ID" value="NZ_CAWNSU010000091.1"/>
</dbReference>
<sequence>MKVSDNKITRLYHQEDIQQILQIAISCQAHEGEFTHEQLLEIASELEITPECLQAAEKEWQLQQTDLQKRQVFNTYRRRNLQKSFGNYAIVNSFLLMLNFISAGTLSWSLYIALFWGLGLGLYAWNIFQTKGEEYEKAYRRWYRKHQLRQSVNSLIDRCLKAWQT</sequence>
<keyword evidence="4" id="KW-1185">Reference proteome</keyword>
<organism evidence="3 4">
    <name type="scientific">Gloeocapsopsis dulcis AAB1 = 1H9</name>
    <dbReference type="NCBI Taxonomy" id="1433147"/>
    <lineage>
        <taxon>Bacteria</taxon>
        <taxon>Bacillati</taxon>
        <taxon>Cyanobacteriota</taxon>
        <taxon>Cyanophyceae</taxon>
        <taxon>Oscillatoriophycideae</taxon>
        <taxon>Chroococcales</taxon>
        <taxon>Chroococcaceae</taxon>
        <taxon>Gloeocapsopsis</taxon>
        <taxon>Gloeocapsopsis dulcis</taxon>
    </lineage>
</organism>
<dbReference type="InterPro" id="IPR025698">
    <property type="entry name" value="2TM_dom"/>
</dbReference>
<keyword evidence="1" id="KW-0472">Membrane</keyword>
<evidence type="ECO:0000256" key="1">
    <source>
        <dbReference type="SAM" id="Phobius"/>
    </source>
</evidence>
<evidence type="ECO:0000313" key="3">
    <source>
        <dbReference type="EMBL" id="MUL39423.1"/>
    </source>
</evidence>
<gene>
    <name evidence="3" type="ORF">BWI75_24905</name>
</gene>
<feature type="domain" description="2TM" evidence="2">
    <location>
        <begin position="69"/>
        <end position="148"/>
    </location>
</feature>